<comment type="caution">
    <text evidence="6">The sequence shown here is derived from an EMBL/GenBank/DDBJ whole genome shotgun (WGS) entry which is preliminary data.</text>
</comment>
<accession>A0ABW5T344</accession>
<proteinExistence type="inferred from homology"/>
<dbReference type="SUPFAM" id="SSF51338">
    <property type="entry name" value="Composite domain of metallo-dependent hydrolases"/>
    <property type="match status" value="1"/>
</dbReference>
<feature type="binding site" evidence="4">
    <location>
        <position position="94"/>
    </location>
    <ligand>
        <name>substrate</name>
    </ligand>
</feature>
<evidence type="ECO:0000313" key="7">
    <source>
        <dbReference type="Proteomes" id="UP001597520"/>
    </source>
</evidence>
<dbReference type="InterPro" id="IPR050287">
    <property type="entry name" value="MTA/SAH_deaminase"/>
</dbReference>
<dbReference type="PANTHER" id="PTHR43794:SF11">
    <property type="entry name" value="AMIDOHYDROLASE-RELATED DOMAIN-CONTAINING PROTEIN"/>
    <property type="match status" value="1"/>
</dbReference>
<keyword evidence="7" id="KW-1185">Reference proteome</keyword>
<keyword evidence="1 4" id="KW-0479">Metal-binding</keyword>
<feature type="binding site" evidence="4">
    <location>
        <position position="309"/>
    </location>
    <ligand>
        <name>Zn(2+)</name>
        <dbReference type="ChEBI" id="CHEBI:29105"/>
    </ligand>
</feature>
<comment type="similarity">
    <text evidence="4">Belongs to the metallo-dependent hydrolases superfamily. MTA/SAH deaminase family.</text>
</comment>
<dbReference type="EC" id="3.5.4.31" evidence="4"/>
<evidence type="ECO:0000256" key="2">
    <source>
        <dbReference type="ARBA" id="ARBA00022801"/>
    </source>
</evidence>
<dbReference type="InterPro" id="IPR023512">
    <property type="entry name" value="Deaminase_MtaD/DadD"/>
</dbReference>
<dbReference type="InterPro" id="IPR032466">
    <property type="entry name" value="Metal_Hydrolase"/>
</dbReference>
<comment type="catalytic activity">
    <reaction evidence="4">
        <text>S-adenosyl-L-homocysteine + H2O + H(+) = S-inosyl-L-homocysteine + NH4(+)</text>
        <dbReference type="Rhea" id="RHEA:20716"/>
        <dbReference type="ChEBI" id="CHEBI:15377"/>
        <dbReference type="ChEBI" id="CHEBI:15378"/>
        <dbReference type="ChEBI" id="CHEBI:28938"/>
        <dbReference type="ChEBI" id="CHEBI:57856"/>
        <dbReference type="ChEBI" id="CHEBI:57985"/>
        <dbReference type="EC" id="3.5.4.28"/>
    </reaction>
</comment>
<feature type="binding site" evidence="4">
    <location>
        <position position="221"/>
    </location>
    <ligand>
        <name>Zn(2+)</name>
        <dbReference type="ChEBI" id="CHEBI:29105"/>
    </ligand>
</feature>
<comment type="function">
    <text evidence="4">Catalyzes the deamination of 5-methylthioadenosine and S-adenosyl-L-homocysteine into 5-methylthioinosine and S-inosyl-L-homocysteine, respectively. Is also able to deaminate adenosine.</text>
</comment>
<dbReference type="InterPro" id="IPR006680">
    <property type="entry name" value="Amidohydro-rel"/>
</dbReference>
<feature type="binding site" evidence="4">
    <location>
        <position position="309"/>
    </location>
    <ligand>
        <name>substrate</name>
    </ligand>
</feature>
<feature type="domain" description="Amidohydrolase-related" evidence="5">
    <location>
        <begin position="56"/>
        <end position="414"/>
    </location>
</feature>
<comment type="cofactor">
    <cofactor evidence="4">
        <name>Zn(2+)</name>
        <dbReference type="ChEBI" id="CHEBI:29105"/>
    </cofactor>
    <text evidence="4">Binds 1 zinc ion per subunit.</text>
</comment>
<comment type="catalytic activity">
    <reaction evidence="4">
        <text>S-methyl-5'-thioadenosine + H2O + H(+) = S-methyl-5'-thioinosine + NH4(+)</text>
        <dbReference type="Rhea" id="RHEA:25025"/>
        <dbReference type="ChEBI" id="CHEBI:15377"/>
        <dbReference type="ChEBI" id="CHEBI:15378"/>
        <dbReference type="ChEBI" id="CHEBI:17509"/>
        <dbReference type="ChEBI" id="CHEBI:28938"/>
        <dbReference type="ChEBI" id="CHEBI:48595"/>
        <dbReference type="EC" id="3.5.4.31"/>
    </reaction>
</comment>
<evidence type="ECO:0000256" key="1">
    <source>
        <dbReference type="ARBA" id="ARBA00022723"/>
    </source>
</evidence>
<feature type="binding site" evidence="4">
    <location>
        <position position="224"/>
    </location>
    <ligand>
        <name>substrate</name>
    </ligand>
</feature>
<protein>
    <recommendedName>
        <fullName evidence="4">5-methylthioadenosine/S-adenosylhomocysteine deaminase</fullName>
        <shortName evidence="4">MTA/SAH deaminase</shortName>
        <ecNumber evidence="4">3.5.4.28</ecNumber>
        <ecNumber evidence="4">3.5.4.31</ecNumber>
    </recommendedName>
</protein>
<reference evidence="7" key="1">
    <citation type="journal article" date="2019" name="Int. J. Syst. Evol. Microbiol.">
        <title>The Global Catalogue of Microorganisms (GCM) 10K type strain sequencing project: providing services to taxonomists for standard genome sequencing and annotation.</title>
        <authorList>
            <consortium name="The Broad Institute Genomics Platform"/>
            <consortium name="The Broad Institute Genome Sequencing Center for Infectious Disease"/>
            <person name="Wu L."/>
            <person name="Ma J."/>
        </authorList>
    </citation>
    <scope>NUCLEOTIDE SEQUENCE [LARGE SCALE GENOMIC DNA]</scope>
    <source>
        <strain evidence="7">KCTC 33792</strain>
    </source>
</reference>
<dbReference type="HAMAP" id="MF_01281">
    <property type="entry name" value="MTA_SAH_deamin"/>
    <property type="match status" value="1"/>
</dbReference>
<evidence type="ECO:0000256" key="4">
    <source>
        <dbReference type="HAMAP-Rule" id="MF_01281"/>
    </source>
</evidence>
<dbReference type="PANTHER" id="PTHR43794">
    <property type="entry name" value="AMINOHYDROLASE SSNA-RELATED"/>
    <property type="match status" value="1"/>
</dbReference>
<keyword evidence="2 4" id="KW-0378">Hydrolase</keyword>
<evidence type="ECO:0000313" key="6">
    <source>
        <dbReference type="EMBL" id="MFD2706140.1"/>
    </source>
</evidence>
<dbReference type="Gene3D" id="3.20.20.140">
    <property type="entry name" value="Metal-dependent hydrolases"/>
    <property type="match status" value="1"/>
</dbReference>
<dbReference type="InterPro" id="IPR011059">
    <property type="entry name" value="Metal-dep_hydrolase_composite"/>
</dbReference>
<feature type="binding site" evidence="4">
    <location>
        <position position="65"/>
    </location>
    <ligand>
        <name>Zn(2+)</name>
        <dbReference type="ChEBI" id="CHEBI:29105"/>
    </ligand>
</feature>
<dbReference type="NCBIfam" id="NF005557">
    <property type="entry name" value="PRK07228.1"/>
    <property type="match status" value="1"/>
</dbReference>
<evidence type="ECO:0000256" key="3">
    <source>
        <dbReference type="ARBA" id="ARBA00022833"/>
    </source>
</evidence>
<dbReference type="CDD" id="cd01298">
    <property type="entry name" value="ATZ_TRZ_like"/>
    <property type="match status" value="1"/>
</dbReference>
<organism evidence="6 7">
    <name type="scientific">Salibacterium lacus</name>
    <dbReference type="NCBI Taxonomy" id="1898109"/>
    <lineage>
        <taxon>Bacteria</taxon>
        <taxon>Bacillati</taxon>
        <taxon>Bacillota</taxon>
        <taxon>Bacilli</taxon>
        <taxon>Bacillales</taxon>
        <taxon>Bacillaceae</taxon>
    </lineage>
</organism>
<dbReference type="EC" id="3.5.4.28" evidence="4"/>
<dbReference type="Proteomes" id="UP001597520">
    <property type="component" value="Unassembled WGS sequence"/>
</dbReference>
<comment type="caution">
    <text evidence="4">Lacks conserved residue(s) required for the propagation of feature annotation.</text>
</comment>
<evidence type="ECO:0000259" key="5">
    <source>
        <dbReference type="Pfam" id="PF01979"/>
    </source>
</evidence>
<dbReference type="RefSeq" id="WP_380713447.1">
    <property type="nucleotide sequence ID" value="NZ_JBHUML010000003.1"/>
</dbReference>
<gene>
    <name evidence="4" type="primary">mtaD</name>
    <name evidence="6" type="ORF">ACFSUB_11755</name>
</gene>
<dbReference type="SUPFAM" id="SSF51556">
    <property type="entry name" value="Metallo-dependent hydrolases"/>
    <property type="match status" value="1"/>
</dbReference>
<dbReference type="EMBL" id="JBHUML010000003">
    <property type="protein sequence ID" value="MFD2706140.1"/>
    <property type="molecule type" value="Genomic_DNA"/>
</dbReference>
<keyword evidence="3 4" id="KW-0862">Zinc</keyword>
<dbReference type="Gene3D" id="2.30.40.10">
    <property type="entry name" value="Urease, subunit C, domain 1"/>
    <property type="match status" value="1"/>
</dbReference>
<feature type="binding site" evidence="4">
    <location>
        <position position="67"/>
    </location>
    <ligand>
        <name>Zn(2+)</name>
        <dbReference type="ChEBI" id="CHEBI:29105"/>
    </ligand>
</feature>
<name>A0ABW5T344_9BACI</name>
<dbReference type="Pfam" id="PF01979">
    <property type="entry name" value="Amidohydro_1"/>
    <property type="match status" value="1"/>
</dbReference>
<sequence>MTAILIRQAEMVTMNEKMEIRYGDIWIKNDRIVKIGKHLLGEVEPDTKIIEAEGKTVLPGFIQTHTHLCQTLFRGQADDMELMDWLKQRIWPLEAAHDHDSLYHSAKLGIGELIQGGTTTIMDMETVHHTDAAFEAMAETGIRALSGKVMMDIGDELPPDLLEKTDVSIAESIRLLETWHGYDNNRIQYAFCPRFVVSCTETLLKNVRDLSKDYDVLVHTHASENQGEVNIVEQRHGMRNVEYLDHIGLASERLVLAHCIWLNDWEKHIIREKGVKMTHCPGSNLKLASGVADVHGLHDIGAAISLGADGAPCNNTMDMFQEMKLAALLPKPFHGPSAVPALEVLKMATIQGAEALGLQHETGSLEEGKKADMILLDLQQFHSYPSQTVDPISRIVYSASAADVDTTIIDGRLVMENRIMKTMDKRRVLQDADEAVSRLVHRTAHLMQEE</sequence>